<keyword evidence="1" id="KW-0328">Glycosyltransferase</keyword>
<dbReference type="SUPFAM" id="SSF53756">
    <property type="entry name" value="UDP-Glycosyltransferase/glycogen phosphorylase"/>
    <property type="match status" value="1"/>
</dbReference>
<evidence type="ECO:0000259" key="4">
    <source>
        <dbReference type="Pfam" id="PF13439"/>
    </source>
</evidence>
<dbReference type="Gene3D" id="3.40.50.2000">
    <property type="entry name" value="Glycogen Phosphorylase B"/>
    <property type="match status" value="2"/>
</dbReference>
<organism evidence="5 6">
    <name type="scientific">Solirubrobacter ginsenosidimutans</name>
    <dbReference type="NCBI Taxonomy" id="490573"/>
    <lineage>
        <taxon>Bacteria</taxon>
        <taxon>Bacillati</taxon>
        <taxon>Actinomycetota</taxon>
        <taxon>Thermoleophilia</taxon>
        <taxon>Solirubrobacterales</taxon>
        <taxon>Solirubrobacteraceae</taxon>
        <taxon>Solirubrobacter</taxon>
    </lineage>
</organism>
<reference evidence="5" key="1">
    <citation type="submission" date="2022-10" db="EMBL/GenBank/DDBJ databases">
        <title>The WGS of Solirubrobacter ginsenosidimutans DSM 21036.</title>
        <authorList>
            <person name="Jiang Z."/>
        </authorList>
    </citation>
    <scope>NUCLEOTIDE SEQUENCE</scope>
    <source>
        <strain evidence="5">DSM 21036</strain>
    </source>
</reference>
<dbReference type="NCBIfam" id="TIGR04047">
    <property type="entry name" value="MSMEG_0565_glyc"/>
    <property type="match status" value="1"/>
</dbReference>
<dbReference type="InterPro" id="IPR028098">
    <property type="entry name" value="Glyco_trans_4-like_N"/>
</dbReference>
<dbReference type="Pfam" id="PF00534">
    <property type="entry name" value="Glycos_transf_1"/>
    <property type="match status" value="1"/>
</dbReference>
<name>A0A9X3MTZ3_9ACTN</name>
<dbReference type="EMBL" id="JAPDOD010000003">
    <property type="protein sequence ID" value="MDA0159668.1"/>
    <property type="molecule type" value="Genomic_DNA"/>
</dbReference>
<proteinExistence type="predicted"/>
<feature type="domain" description="Glycosyltransferase subfamily 4-like N-terminal" evidence="4">
    <location>
        <begin position="13"/>
        <end position="174"/>
    </location>
</feature>
<dbReference type="GO" id="GO:0016757">
    <property type="term" value="F:glycosyltransferase activity"/>
    <property type="evidence" value="ECO:0007669"/>
    <property type="project" value="UniProtKB-KW"/>
</dbReference>
<dbReference type="InterPro" id="IPR023986">
    <property type="entry name" value="GlycosylTfrase_MSMEG0565"/>
</dbReference>
<comment type="caution">
    <text evidence="5">The sequence shown here is derived from an EMBL/GenBank/DDBJ whole genome shotgun (WGS) entry which is preliminary data.</text>
</comment>
<dbReference type="PANTHER" id="PTHR12526:SF635">
    <property type="entry name" value="GLYCOSYL TRANSFERASE GROUP 1"/>
    <property type="match status" value="1"/>
</dbReference>
<dbReference type="RefSeq" id="WP_270038433.1">
    <property type="nucleotide sequence ID" value="NZ_JAPDOD010000003.1"/>
</dbReference>
<keyword evidence="2" id="KW-0808">Transferase</keyword>
<evidence type="ECO:0000313" key="5">
    <source>
        <dbReference type="EMBL" id="MDA0159668.1"/>
    </source>
</evidence>
<evidence type="ECO:0000256" key="2">
    <source>
        <dbReference type="ARBA" id="ARBA00022679"/>
    </source>
</evidence>
<dbReference type="Proteomes" id="UP001149140">
    <property type="component" value="Unassembled WGS sequence"/>
</dbReference>
<dbReference type="Pfam" id="PF13439">
    <property type="entry name" value="Glyco_transf_4"/>
    <property type="match status" value="1"/>
</dbReference>
<protein>
    <submittedName>
        <fullName evidence="5">MSMEG_0565 family glycosyltransferase</fullName>
    </submittedName>
</protein>
<evidence type="ECO:0000259" key="3">
    <source>
        <dbReference type="Pfam" id="PF00534"/>
    </source>
</evidence>
<dbReference type="CDD" id="cd03801">
    <property type="entry name" value="GT4_PimA-like"/>
    <property type="match status" value="1"/>
</dbReference>
<evidence type="ECO:0000256" key="1">
    <source>
        <dbReference type="ARBA" id="ARBA00022676"/>
    </source>
</evidence>
<feature type="domain" description="Glycosyl transferase family 1" evidence="3">
    <location>
        <begin position="191"/>
        <end position="359"/>
    </location>
</feature>
<sequence>MRIAMLTYSVKPRGGVVHALEVSEALARRGHAVELMTLGRPGDALFRDTALPVRIVRHTPPDVPFDERIQAMLDAYTEGLRPLLAGGRHDIVHAQDCLSANAALTLRDEGVIEHVVRTVHHVDDFTSPSLIACQDRSITAPDRVLCVSPPWVERLSADFGVTAAVVPNGVDTHRFRPPRDAAERDDARRRADVEDRLTVLTVGGVEPRKGSLTLLEAFARLRETLPHRDPLLLIAGGATLFDYRHEVERFDARVTALGLTRHVRRLGALEPDEIEGLFRAADVFAFPSVKEGFGLVALEALAAGLPLVASDLDVLRGYLTDGESALLHPVGDAAALAAALTRVARDPDLREHLRRGGKEVVAGFGWDASGREHEAAYAYMGSVAR</sequence>
<accession>A0A9X3MTZ3</accession>
<evidence type="ECO:0000313" key="6">
    <source>
        <dbReference type="Proteomes" id="UP001149140"/>
    </source>
</evidence>
<gene>
    <name evidence="5" type="ORF">OM076_05295</name>
</gene>
<dbReference type="AlphaFoldDB" id="A0A9X3MTZ3"/>
<dbReference type="PANTHER" id="PTHR12526">
    <property type="entry name" value="GLYCOSYLTRANSFERASE"/>
    <property type="match status" value="1"/>
</dbReference>
<dbReference type="InterPro" id="IPR001296">
    <property type="entry name" value="Glyco_trans_1"/>
</dbReference>
<keyword evidence="6" id="KW-1185">Reference proteome</keyword>